<accession>A0ABY0FKM3</accession>
<comment type="caution">
    <text evidence="9">The sequence shown here is derived from an EMBL/GenBank/DDBJ whole genome shotgun (WGS) entry which is preliminary data.</text>
</comment>
<dbReference type="InterPro" id="IPR018076">
    <property type="entry name" value="T2SS_GspF_dom"/>
</dbReference>
<dbReference type="PRINTS" id="PR00812">
    <property type="entry name" value="BCTERIALGSPF"/>
</dbReference>
<evidence type="ECO:0000313" key="9">
    <source>
        <dbReference type="EMBL" id="RYC72599.1"/>
    </source>
</evidence>
<dbReference type="PANTHER" id="PTHR30012">
    <property type="entry name" value="GENERAL SECRETION PATHWAY PROTEIN"/>
    <property type="match status" value="1"/>
</dbReference>
<keyword evidence="4 7" id="KW-0812">Transmembrane</keyword>
<evidence type="ECO:0000256" key="4">
    <source>
        <dbReference type="ARBA" id="ARBA00022692"/>
    </source>
</evidence>
<feature type="transmembrane region" description="Helical" evidence="7">
    <location>
        <begin position="168"/>
        <end position="190"/>
    </location>
</feature>
<gene>
    <name evidence="9" type="primary">epsF</name>
    <name evidence="9" type="ORF">G6CMJM_00402</name>
</gene>
<feature type="transmembrane region" description="Helical" evidence="7">
    <location>
        <begin position="374"/>
        <end position="398"/>
    </location>
</feature>
<feature type="domain" description="Type II secretion system protein GspF" evidence="8">
    <location>
        <begin position="68"/>
        <end position="191"/>
    </location>
</feature>
<evidence type="ECO:0000256" key="7">
    <source>
        <dbReference type="SAM" id="Phobius"/>
    </source>
</evidence>
<evidence type="ECO:0000259" key="8">
    <source>
        <dbReference type="Pfam" id="PF00482"/>
    </source>
</evidence>
<dbReference type="Proteomes" id="UP001190925">
    <property type="component" value="Unassembled WGS sequence"/>
</dbReference>
<evidence type="ECO:0000313" key="10">
    <source>
        <dbReference type="Proteomes" id="UP001190925"/>
    </source>
</evidence>
<keyword evidence="10" id="KW-1185">Reference proteome</keyword>
<keyword evidence="6 7" id="KW-0472">Membrane</keyword>
<evidence type="ECO:0000256" key="1">
    <source>
        <dbReference type="ARBA" id="ARBA00004651"/>
    </source>
</evidence>
<organism evidence="9 10">
    <name type="scientific">Candidatus Nanogingivalis gingivitcus</name>
    <dbReference type="NCBI Taxonomy" id="2171992"/>
    <lineage>
        <taxon>Bacteria</taxon>
        <taxon>Candidatus Saccharimonadota</taxon>
        <taxon>Candidatus Nanosyncoccalia</taxon>
        <taxon>Candidatus Nanogingivales</taxon>
        <taxon>Candidatus Nanogingivalaceae</taxon>
        <taxon>Candidatus Nanogingivalis</taxon>
    </lineage>
</organism>
<evidence type="ECO:0000256" key="6">
    <source>
        <dbReference type="ARBA" id="ARBA00023136"/>
    </source>
</evidence>
<dbReference type="EMBL" id="PRLK01000005">
    <property type="protein sequence ID" value="RYC72599.1"/>
    <property type="molecule type" value="Genomic_DNA"/>
</dbReference>
<comment type="subcellular location">
    <subcellularLocation>
        <location evidence="1">Cell membrane</location>
        <topology evidence="1">Multi-pass membrane protein</topology>
    </subcellularLocation>
</comment>
<evidence type="ECO:0000256" key="3">
    <source>
        <dbReference type="ARBA" id="ARBA00022475"/>
    </source>
</evidence>
<sequence>MKKFSYKVRDKVTGKVVKGEIQADTEHAAGKALLDQGYVPIDKLKEVGKESAFANITNRITSKDKIVFTRQFATLIGAGLPLAQGLRTVSEQTENKKMRAVIDDILASIESGSSLYDAFAKHPEVFDKVYLALVSAGEISGTLDESLRRIAAQQEKDAAMMSKIRGALTYPAIVLVVILLVMIFMMVQVVPQVKNLYKDMHQTLPMATEILINISEFMTSFWWLILIIIGVSGWFFRQFLKTEAGIKFSAAFKLNVPIFNPLFRKLYMARFTRTGQTLLSTGVAMLDMLNICGDAMNNVIVKNSIDLAAKLVQGGKNLSDSLKDKDYILPLVPQMISIGEQSGKIDEMLGKTAQVYEDELDEQIKAISTMIEPILMVIMALMAGGLIGAILFPIYALVNKV</sequence>
<reference evidence="9 10" key="1">
    <citation type="journal article" date="2018" name="bioRxiv">
        <title>Evidence of independent acquisition and adaption of ultra-small bacteria to human hosts across the highly diverse yet reduced genomes of the phylum Saccharibacteria.</title>
        <authorList>
            <person name="McLean J.S."/>
            <person name="Bor B."/>
            <person name="To T.T."/>
            <person name="Liu Q."/>
            <person name="Kearns K.A."/>
            <person name="Solden L.M."/>
            <person name="Wrighton K.C."/>
            <person name="He X."/>
            <person name="Shi W."/>
        </authorList>
    </citation>
    <scope>NUCLEOTIDE SEQUENCE [LARGE SCALE GENOMIC DNA]</scope>
    <source>
        <strain evidence="9 10">TM7_CMJM_G6_1_HOT_870</strain>
    </source>
</reference>
<dbReference type="InterPro" id="IPR042094">
    <property type="entry name" value="T2SS_GspF_sf"/>
</dbReference>
<dbReference type="InterPro" id="IPR003004">
    <property type="entry name" value="GspF/PilC"/>
</dbReference>
<name>A0ABY0FKM3_9BACT</name>
<proteinExistence type="inferred from homology"/>
<feature type="transmembrane region" description="Helical" evidence="7">
    <location>
        <begin position="210"/>
        <end position="236"/>
    </location>
</feature>
<reference evidence="9 10" key="2">
    <citation type="journal article" date="2020" name="Cell Rep.">
        <title>Acquisition and Adaptation of Ultra-small Parasitic Reduced Genome Bacteria to Mammalian Hosts.</title>
        <authorList>
            <person name="McLean J.S."/>
            <person name="Bor B."/>
            <person name="Kerns K.A."/>
            <person name="Liu Q."/>
            <person name="To T.T."/>
            <person name="Solden L."/>
            <person name="Hendrickson E.L."/>
            <person name="Wrighton K."/>
            <person name="Shi W."/>
            <person name="He X."/>
        </authorList>
    </citation>
    <scope>NUCLEOTIDE SEQUENCE [LARGE SCALE GENOMIC DNA]</scope>
    <source>
        <strain evidence="9 10">TM7_CMJM_G6_1_HOT_870</strain>
    </source>
</reference>
<comment type="similarity">
    <text evidence="2">Belongs to the GSP F family.</text>
</comment>
<protein>
    <submittedName>
        <fullName evidence="9">Type II secretion system protein F</fullName>
    </submittedName>
</protein>
<dbReference type="Pfam" id="PF00482">
    <property type="entry name" value="T2SSF"/>
    <property type="match status" value="2"/>
</dbReference>
<evidence type="ECO:0000256" key="5">
    <source>
        <dbReference type="ARBA" id="ARBA00022989"/>
    </source>
</evidence>
<evidence type="ECO:0000256" key="2">
    <source>
        <dbReference type="ARBA" id="ARBA00005745"/>
    </source>
</evidence>
<dbReference type="PANTHER" id="PTHR30012:SF0">
    <property type="entry name" value="TYPE II SECRETION SYSTEM PROTEIN F-RELATED"/>
    <property type="match status" value="1"/>
</dbReference>
<keyword evidence="3" id="KW-1003">Cell membrane</keyword>
<dbReference type="Gene3D" id="1.20.81.30">
    <property type="entry name" value="Type II secretion system (T2SS), domain F"/>
    <property type="match status" value="2"/>
</dbReference>
<dbReference type="RefSeq" id="WP_129718809.1">
    <property type="nucleotide sequence ID" value="NZ_PRLK01000005.1"/>
</dbReference>
<keyword evidence="5 7" id="KW-1133">Transmembrane helix</keyword>
<feature type="domain" description="Type II secretion system protein GspF" evidence="8">
    <location>
        <begin position="271"/>
        <end position="393"/>
    </location>
</feature>